<sequence length="197" mass="21863">MAKIILITHQKGGVGKSTLAFNLAINFSQASKVAIVDMDPQGSLAQLESIVTDIDIYSNVINEKSIRDLEADFIFIDTPPYLTNHLSWLVSLSDLVIIPTKAGILDLMAIQATVSIMNDNNALDKCIIVLNMIKPNTTLTLDILVELEKLQHIKIAKNHISDLVVYTRSILNQGVDENRKATRQINMLSEEILKLLL</sequence>
<evidence type="ECO:0000313" key="3">
    <source>
        <dbReference type="Proteomes" id="UP000289238"/>
    </source>
</evidence>
<dbReference type="OrthoDB" id="978593at2"/>
<dbReference type="InterPro" id="IPR050678">
    <property type="entry name" value="DNA_Partitioning_ATPase"/>
</dbReference>
<comment type="caution">
    <text evidence="2">The sequence shown here is derived from an EMBL/GenBank/DDBJ whole genome shotgun (WGS) entry which is preliminary data.</text>
</comment>
<dbReference type="CDD" id="cd02042">
    <property type="entry name" value="ParAB_family"/>
    <property type="match status" value="1"/>
</dbReference>
<protein>
    <submittedName>
        <fullName evidence="2">Chromosome partitioning protein</fullName>
    </submittedName>
</protein>
<name>A0A4V1KQE4_9FLAO</name>
<dbReference type="InterPro" id="IPR027417">
    <property type="entry name" value="P-loop_NTPase"/>
</dbReference>
<proteinExistence type="predicted"/>
<organism evidence="2 3">
    <name type="scientific">Leeuwenhoekiella aequorea</name>
    <dbReference type="NCBI Taxonomy" id="283736"/>
    <lineage>
        <taxon>Bacteria</taxon>
        <taxon>Pseudomonadati</taxon>
        <taxon>Bacteroidota</taxon>
        <taxon>Flavobacteriia</taxon>
        <taxon>Flavobacteriales</taxon>
        <taxon>Flavobacteriaceae</taxon>
        <taxon>Leeuwenhoekiella</taxon>
    </lineage>
</organism>
<gene>
    <name evidence="2" type="ORF">DSM00_2639</name>
</gene>
<reference evidence="2 3" key="1">
    <citation type="submission" date="2018-07" db="EMBL/GenBank/DDBJ databases">
        <title>Leeuwenhoekiella genomics.</title>
        <authorList>
            <person name="Tahon G."/>
            <person name="Willems A."/>
        </authorList>
    </citation>
    <scope>NUCLEOTIDE SEQUENCE [LARGE SCALE GENOMIC DNA]</scope>
    <source>
        <strain evidence="2 3">LMG 22550</strain>
    </source>
</reference>
<dbReference type="SUPFAM" id="SSF52540">
    <property type="entry name" value="P-loop containing nucleoside triphosphate hydrolases"/>
    <property type="match status" value="1"/>
</dbReference>
<dbReference type="InterPro" id="IPR002586">
    <property type="entry name" value="CobQ/CobB/MinD/ParA_Nub-bd_dom"/>
</dbReference>
<evidence type="ECO:0000313" key="2">
    <source>
        <dbReference type="EMBL" id="RXG21122.1"/>
    </source>
</evidence>
<dbReference type="PANTHER" id="PTHR13696">
    <property type="entry name" value="P-LOOP CONTAINING NUCLEOSIDE TRIPHOSPHATE HYDROLASE"/>
    <property type="match status" value="1"/>
</dbReference>
<dbReference type="AlphaFoldDB" id="A0A4V1KQE4"/>
<dbReference type="PANTHER" id="PTHR13696:SF96">
    <property type="entry name" value="COBQ_COBB_MIND_PARA NUCLEOTIDE BINDING DOMAIN-CONTAINING PROTEIN"/>
    <property type="match status" value="1"/>
</dbReference>
<evidence type="ECO:0000259" key="1">
    <source>
        <dbReference type="Pfam" id="PF01656"/>
    </source>
</evidence>
<keyword evidence="3" id="KW-1185">Reference proteome</keyword>
<accession>A0A4V1KQE4</accession>
<dbReference type="Pfam" id="PF01656">
    <property type="entry name" value="CbiA"/>
    <property type="match status" value="1"/>
</dbReference>
<dbReference type="Proteomes" id="UP000289238">
    <property type="component" value="Unassembled WGS sequence"/>
</dbReference>
<dbReference type="Gene3D" id="3.40.50.300">
    <property type="entry name" value="P-loop containing nucleotide triphosphate hydrolases"/>
    <property type="match status" value="1"/>
</dbReference>
<feature type="domain" description="CobQ/CobB/MinD/ParA nucleotide binding" evidence="1">
    <location>
        <begin position="5"/>
        <end position="160"/>
    </location>
</feature>
<dbReference type="RefSeq" id="WP_128758395.1">
    <property type="nucleotide sequence ID" value="NZ_QOVM01000006.1"/>
</dbReference>
<dbReference type="PIRSF" id="PIRSF009320">
    <property type="entry name" value="Nuc_binding_HP_1000"/>
    <property type="match status" value="1"/>
</dbReference>
<dbReference type="EMBL" id="QOVM01000006">
    <property type="protein sequence ID" value="RXG21122.1"/>
    <property type="molecule type" value="Genomic_DNA"/>
</dbReference>